<dbReference type="CDD" id="cd16442">
    <property type="entry name" value="BPL"/>
    <property type="match status" value="1"/>
</dbReference>
<dbReference type="PROSITE" id="PS51733">
    <property type="entry name" value="BPL_LPL_CATALYTIC"/>
    <property type="match status" value="1"/>
</dbReference>
<dbReference type="Gene3D" id="2.30.30.100">
    <property type="match status" value="1"/>
</dbReference>
<dbReference type="InterPro" id="IPR004143">
    <property type="entry name" value="BPL_LPL_catalytic"/>
</dbReference>
<dbReference type="SUPFAM" id="SSF55681">
    <property type="entry name" value="Class II aaRS and biotin synthetases"/>
    <property type="match status" value="1"/>
</dbReference>
<dbReference type="Proteomes" id="UP000051124">
    <property type="component" value="Unassembled WGS sequence"/>
</dbReference>
<dbReference type="InterPro" id="IPR045864">
    <property type="entry name" value="aa-tRNA-synth_II/BPL/LPL"/>
</dbReference>
<dbReference type="NCBIfam" id="TIGR00121">
    <property type="entry name" value="birA_ligase"/>
    <property type="match status" value="1"/>
</dbReference>
<organism evidence="5 6">
    <name type="scientific">candidate division TA06 bacterium DG_26</name>
    <dbReference type="NCBI Taxonomy" id="1703771"/>
    <lineage>
        <taxon>Bacteria</taxon>
        <taxon>Bacteria division TA06</taxon>
    </lineage>
</organism>
<dbReference type="EC" id="6.3.4.15" evidence="3"/>
<dbReference type="PANTHER" id="PTHR12835">
    <property type="entry name" value="BIOTIN PROTEIN LIGASE"/>
    <property type="match status" value="1"/>
</dbReference>
<dbReference type="InterPro" id="IPR003142">
    <property type="entry name" value="BPL_C"/>
</dbReference>
<dbReference type="GO" id="GO:0004077">
    <property type="term" value="F:biotin--[biotin carboxyl-carrier protein] ligase activity"/>
    <property type="evidence" value="ECO:0007669"/>
    <property type="project" value="UniProtKB-EC"/>
</dbReference>
<proteinExistence type="predicted"/>
<protein>
    <recommendedName>
        <fullName evidence="3">biotin--[biotin carboxyl-carrier protein] ligase</fullName>
        <ecNumber evidence="3">6.3.4.15</ecNumber>
    </recommendedName>
</protein>
<evidence type="ECO:0000313" key="6">
    <source>
        <dbReference type="Proteomes" id="UP000051124"/>
    </source>
</evidence>
<evidence type="ECO:0000259" key="4">
    <source>
        <dbReference type="PROSITE" id="PS51733"/>
    </source>
</evidence>
<evidence type="ECO:0000256" key="1">
    <source>
        <dbReference type="ARBA" id="ARBA00022598"/>
    </source>
</evidence>
<dbReference type="Pfam" id="PF03099">
    <property type="entry name" value="BPL_LplA_LipB"/>
    <property type="match status" value="1"/>
</dbReference>
<reference evidence="5 6" key="1">
    <citation type="journal article" date="2015" name="Microbiome">
        <title>Genomic resolution of linkages in carbon, nitrogen, and sulfur cycling among widespread estuary sediment bacteria.</title>
        <authorList>
            <person name="Baker B.J."/>
            <person name="Lazar C.S."/>
            <person name="Teske A.P."/>
            <person name="Dick G.J."/>
        </authorList>
    </citation>
    <scope>NUCLEOTIDE SEQUENCE [LARGE SCALE GENOMIC DNA]</scope>
    <source>
        <strain evidence="5">DG_26</strain>
    </source>
</reference>
<keyword evidence="2" id="KW-0092">Biotin</keyword>
<dbReference type="AlphaFoldDB" id="A0A0S7WKM1"/>
<dbReference type="GO" id="GO:0005737">
    <property type="term" value="C:cytoplasm"/>
    <property type="evidence" value="ECO:0007669"/>
    <property type="project" value="TreeGrafter"/>
</dbReference>
<dbReference type="EMBL" id="LIZT01000015">
    <property type="protein sequence ID" value="KPJ50657.1"/>
    <property type="molecule type" value="Genomic_DNA"/>
</dbReference>
<evidence type="ECO:0000256" key="3">
    <source>
        <dbReference type="ARBA" id="ARBA00024227"/>
    </source>
</evidence>
<gene>
    <name evidence="5" type="ORF">AMJ40_02155</name>
</gene>
<dbReference type="Gene3D" id="3.30.930.10">
    <property type="entry name" value="Bira Bifunctional Protein, Domain 2"/>
    <property type="match status" value="1"/>
</dbReference>
<evidence type="ECO:0000256" key="2">
    <source>
        <dbReference type="ARBA" id="ARBA00023267"/>
    </source>
</evidence>
<feature type="domain" description="BPL/LPL catalytic" evidence="4">
    <location>
        <begin position="84"/>
        <end position="257"/>
    </location>
</feature>
<dbReference type="Pfam" id="PF02237">
    <property type="entry name" value="BPL_C"/>
    <property type="match status" value="1"/>
</dbReference>
<keyword evidence="1" id="KW-0436">Ligase</keyword>
<accession>A0A0S7WKM1</accession>
<evidence type="ECO:0000313" key="5">
    <source>
        <dbReference type="EMBL" id="KPJ50657.1"/>
    </source>
</evidence>
<dbReference type="PANTHER" id="PTHR12835:SF5">
    <property type="entry name" value="BIOTIN--PROTEIN LIGASE"/>
    <property type="match status" value="1"/>
</dbReference>
<sequence length="330" mass="36090">MQGPMLSSGEQTSALLQLIGKGTHISHAEIARRLKVGEDELSDILVALSDVGFEFDHHPHTGLQLLAVPDRVTPDAISNSLHTEKIGARIHYSESCESTNSLAIELASHGEPDGALVVAEHQRKGRGRFARRWESSRFCSILATLVLTPFAPSLRPLVVLAAALSVVEGLRDFGIDSHIRWPNDVVVRGKKICGILAEGGQDYLVCGFGVNVNQRSFPHTLSDSSTSIAMQQKRPCERPALLSRILQHFEEQYDGLRRGDLQDILDEIRGVSCVLGKRVRLLVGPVVVDGDVVDFDDSGSLLLRQDSGRVLQILPQEASLLCNSMKEGRK</sequence>
<dbReference type="InterPro" id="IPR004408">
    <property type="entry name" value="Biotin_CoA_COase_ligase"/>
</dbReference>
<name>A0A0S7WKM1_UNCT6</name>
<comment type="caution">
    <text evidence="5">The sequence shown here is derived from an EMBL/GenBank/DDBJ whole genome shotgun (WGS) entry which is preliminary data.</text>
</comment>